<protein>
    <submittedName>
        <fullName evidence="2">Nudix hydrolase domain-containing protein</fullName>
    </submittedName>
</protein>
<reference evidence="1" key="1">
    <citation type="submission" date="2012-09" db="EMBL/GenBank/DDBJ databases">
        <authorList>
            <person name="Martin A.A."/>
        </authorList>
    </citation>
    <scope>NUCLEOTIDE SEQUENCE</scope>
</reference>
<dbReference type="Proteomes" id="UP000035642">
    <property type="component" value="Unassembled WGS sequence"/>
</dbReference>
<evidence type="ECO:0000313" key="2">
    <source>
        <dbReference type="WBParaSite" id="ACAC_0000316901-mRNA-1"/>
    </source>
</evidence>
<dbReference type="WBParaSite" id="ACAC_0000316901-mRNA-1">
    <property type="protein sequence ID" value="ACAC_0000316901-mRNA-1"/>
    <property type="gene ID" value="ACAC_0000316901"/>
</dbReference>
<reference evidence="2" key="2">
    <citation type="submission" date="2017-02" db="UniProtKB">
        <authorList>
            <consortium name="WormBaseParasite"/>
        </authorList>
    </citation>
    <scope>IDENTIFICATION</scope>
</reference>
<proteinExistence type="predicted"/>
<sequence length="74" mass="7907">LLHIAEDDTTENGVKCQWIDAKCLSDVKLTASAFTDHLPKSMERMLEKIVAVNTTGLPVGHGSSAPELASTVTI</sequence>
<accession>A0A0K0CZK7</accession>
<dbReference type="AlphaFoldDB" id="A0A0K0CZK7"/>
<name>A0A0K0CZK7_ANGCA</name>
<evidence type="ECO:0000313" key="1">
    <source>
        <dbReference type="Proteomes" id="UP000035642"/>
    </source>
</evidence>
<keyword evidence="1" id="KW-1185">Reference proteome</keyword>
<organism evidence="1 2">
    <name type="scientific">Angiostrongylus cantonensis</name>
    <name type="common">Rat lungworm</name>
    <dbReference type="NCBI Taxonomy" id="6313"/>
    <lineage>
        <taxon>Eukaryota</taxon>
        <taxon>Metazoa</taxon>
        <taxon>Ecdysozoa</taxon>
        <taxon>Nematoda</taxon>
        <taxon>Chromadorea</taxon>
        <taxon>Rhabditida</taxon>
        <taxon>Rhabditina</taxon>
        <taxon>Rhabditomorpha</taxon>
        <taxon>Strongyloidea</taxon>
        <taxon>Metastrongylidae</taxon>
        <taxon>Angiostrongylus</taxon>
    </lineage>
</organism>